<evidence type="ECO:0000256" key="1">
    <source>
        <dbReference type="SAM" id="MobiDB-lite"/>
    </source>
</evidence>
<keyword evidence="2" id="KW-1133">Transmembrane helix</keyword>
<dbReference type="OrthoDB" id="4721035at2759"/>
<comment type="caution">
    <text evidence="3">The sequence shown here is derived from an EMBL/GenBank/DDBJ whole genome shotgun (WGS) entry which is preliminary data.</text>
</comment>
<gene>
    <name evidence="3" type="ORF">VMCG_07717</name>
</gene>
<reference evidence="3 4" key="1">
    <citation type="submission" date="2015-09" db="EMBL/GenBank/DDBJ databases">
        <title>Host preference determinants of Valsa canker pathogens revealed by comparative genomics.</title>
        <authorList>
            <person name="Yin Z."/>
            <person name="Huang L."/>
        </authorList>
    </citation>
    <scope>NUCLEOTIDE SEQUENCE [LARGE SCALE GENOMIC DNA]</scope>
    <source>
        <strain evidence="3 4">03-1</strain>
    </source>
</reference>
<feature type="region of interest" description="Disordered" evidence="1">
    <location>
        <begin position="1"/>
        <end position="125"/>
    </location>
</feature>
<feature type="transmembrane region" description="Helical" evidence="2">
    <location>
        <begin position="329"/>
        <end position="347"/>
    </location>
</feature>
<dbReference type="STRING" id="356882.A0A423VZ14"/>
<sequence>MDPHDQRPDKAKDEGHHDPDPSQSHPDRRINMPPGLGISVPRQIYGRSGSGHQGPTGIAAPVAGSSSQAYDPQLPSPPAPAGQGHSRNSSEIWSPQLSGRTLGPFSPVNGGGGGGPAGSPPARDLRGSIYSAWDMGSAAAAYAPLDDEKGMGGNDDDAISLDSLQMHDDGHRHFGEIHTGAHEVGEEEGDYDTFKRQHGDHTHPPLEDVRIRRRSWLSIWLLIMCVYSTILSGIWLGVAIAQPRWGHKISSDGSLSLSSANVLTAIFAKTIEMSFATVFVAFVGQVLTRRAIGTSEGMTMAEMTMRTWITQPGNLLANGYTLRYTGHTLLGILTLIATMVAMLYTTASDTMVRPKLRFNGWENRELKGYVLASYANPVHVMNTCATPITNALDSKSAGESCLAVQYSAYRNLLSFMSAWRDISYRGNAASHNIVDRPHAQAMLYDNITMYGSWIEAQFSDPSASFDTHQRVINNISMALPHPGVYMAATNDENDILQPSDLDGLGAYNISASVISPAVNVLCVNMDAAELAPLVYTTWPRANTTSNANPPYQATGWDGWEGDVPPASGEDEWLNATAVDDVFRWGKKYDRRPPVFQLYPTDDNIITNTTVLGTNTAQSDAIYILGKSRMMDDYTLCEMRSWPAIQCSTQFDNSGQTGMSLSARCAQSEDYYPETADGDTADPDAYVHYMEPGEIAASPDWKNMVDTWRLAINLDGGVSNDNASNARLLTELALTRPLLNDTLPSMAEALAVLVSSTIVTGSVDSPFIHYWDYDWPNMTENTLPSPGALATFHARVRTQEYASWHSSPWQGIFYLVLAFAFLLNLLCLAYLCRVGLVKDFLEPTNLFALATARSGAAAAAAAATGAESPGKTPRTDKERKRESRTNLAVPYRLAYKEDAEYYYFEEAVDEDDGGVKATGIEVGEEAAGGKRNSYRRLSSKMGLI</sequence>
<dbReference type="EMBL" id="LKEA01000033">
    <property type="protein sequence ID" value="ROV96279.1"/>
    <property type="molecule type" value="Genomic_DNA"/>
</dbReference>
<organism evidence="3 4">
    <name type="scientific">Cytospora schulzeri</name>
    <dbReference type="NCBI Taxonomy" id="448051"/>
    <lineage>
        <taxon>Eukaryota</taxon>
        <taxon>Fungi</taxon>
        <taxon>Dikarya</taxon>
        <taxon>Ascomycota</taxon>
        <taxon>Pezizomycotina</taxon>
        <taxon>Sordariomycetes</taxon>
        <taxon>Sordariomycetidae</taxon>
        <taxon>Diaporthales</taxon>
        <taxon>Cytosporaceae</taxon>
        <taxon>Cytospora</taxon>
    </lineage>
</organism>
<dbReference type="Proteomes" id="UP000283895">
    <property type="component" value="Unassembled WGS sequence"/>
</dbReference>
<keyword evidence="2" id="KW-0812">Transmembrane</keyword>
<evidence type="ECO:0000313" key="3">
    <source>
        <dbReference type="EMBL" id="ROV96279.1"/>
    </source>
</evidence>
<evidence type="ECO:0008006" key="5">
    <source>
        <dbReference type="Google" id="ProtNLM"/>
    </source>
</evidence>
<keyword evidence="2" id="KW-0472">Membrane</keyword>
<proteinExistence type="predicted"/>
<evidence type="ECO:0000313" key="4">
    <source>
        <dbReference type="Proteomes" id="UP000283895"/>
    </source>
</evidence>
<feature type="compositionally biased region" description="Basic and acidic residues" evidence="1">
    <location>
        <begin position="872"/>
        <end position="883"/>
    </location>
</feature>
<feature type="region of interest" description="Disordered" evidence="1">
    <location>
        <begin position="861"/>
        <end position="884"/>
    </location>
</feature>
<dbReference type="AlphaFoldDB" id="A0A423VZ14"/>
<protein>
    <recommendedName>
        <fullName evidence="5">Mcm2 3 5 family protein</fullName>
    </recommendedName>
</protein>
<feature type="transmembrane region" description="Helical" evidence="2">
    <location>
        <begin position="811"/>
        <end position="831"/>
    </location>
</feature>
<feature type="transmembrane region" description="Helical" evidence="2">
    <location>
        <begin position="219"/>
        <end position="242"/>
    </location>
</feature>
<feature type="compositionally biased region" description="Polar residues" evidence="1">
    <location>
        <begin position="85"/>
        <end position="99"/>
    </location>
</feature>
<accession>A0A423VZ14</accession>
<evidence type="ECO:0000256" key="2">
    <source>
        <dbReference type="SAM" id="Phobius"/>
    </source>
</evidence>
<feature type="compositionally biased region" description="Basic and acidic residues" evidence="1">
    <location>
        <begin position="1"/>
        <end position="30"/>
    </location>
</feature>
<name>A0A423VZ14_9PEZI</name>
<keyword evidence="4" id="KW-1185">Reference proteome</keyword>
<feature type="transmembrane region" description="Helical" evidence="2">
    <location>
        <begin position="262"/>
        <end position="283"/>
    </location>
</feature>